<proteinExistence type="predicted"/>
<feature type="region of interest" description="Disordered" evidence="1">
    <location>
        <begin position="143"/>
        <end position="174"/>
    </location>
</feature>
<feature type="compositionally biased region" description="Low complexity" evidence="1">
    <location>
        <begin position="158"/>
        <end position="174"/>
    </location>
</feature>
<organism evidence="2 3">
    <name type="scientific">Seiridium cardinale</name>
    <dbReference type="NCBI Taxonomy" id="138064"/>
    <lineage>
        <taxon>Eukaryota</taxon>
        <taxon>Fungi</taxon>
        <taxon>Dikarya</taxon>
        <taxon>Ascomycota</taxon>
        <taxon>Pezizomycotina</taxon>
        <taxon>Sordariomycetes</taxon>
        <taxon>Xylariomycetidae</taxon>
        <taxon>Amphisphaeriales</taxon>
        <taxon>Sporocadaceae</taxon>
        <taxon>Seiridium</taxon>
    </lineage>
</organism>
<reference evidence="2 3" key="1">
    <citation type="submission" date="2024-02" db="EMBL/GenBank/DDBJ databases">
        <title>First draft genome assembly of two strains of Seiridium cardinale.</title>
        <authorList>
            <person name="Emiliani G."/>
            <person name="Scali E."/>
        </authorList>
    </citation>
    <scope>NUCLEOTIDE SEQUENCE [LARGE SCALE GENOMIC DNA]</scope>
    <source>
        <strain evidence="2 3">BM-138-000479</strain>
    </source>
</reference>
<evidence type="ECO:0008006" key="4">
    <source>
        <dbReference type="Google" id="ProtNLM"/>
    </source>
</evidence>
<protein>
    <recommendedName>
        <fullName evidence="4">F-box domain-containing protein</fullName>
    </recommendedName>
</protein>
<name>A0ABR2XHJ8_9PEZI</name>
<sequence>MAKPGGTAQYAPLRHLPVELLRAIVFDADLAAADIKSLRLVCKACDQIAAQRLFHRVQISRLRVHKDAFLNICSHPILAAFVRELIWYELDLEAWIPFEKDGEFSEDAQSQEVGFESIGDLMAAAAHDSELFWIPRQSPRVQSPVWSDHRSQRNAGVAQPAQPARAPQATQGVQPQAPQVPHAAAVVQTAQPDQSFQLVTGLRGLNGLVSGARAIFIPALQRLPNLTALHNCYMPASQVIPYHGYPIHADLFYASQSHRYHHGNQCFFLFLLPAMKRLRSQIRGLHFADELCQTSLTRLAADDGKAFQCLTTLELCLGSTAHDKPEEADSLVSVMIAINGLTSFKLCLEHGSKHQSAGDGILCKLLTQAKWPRLTAFELVDAFGPDLRHALLPFLRKHSASLRQLRFLHCGITMEHIMAMRKMDCLHLDAIEVLVPDTESHYLFSDTMIKAFINQESDSELLLGQYRSSKTTAQDYTESEEEDPYVPQLSKNGLLFGGDDNEEYEGMHGGSYWKLGRLGPNWNIYYWQVGDDDIDEDAYETTSWAFVHRGGRTAQGNDPLDYFSDWDSEAGDVAVSTPYGAAFNEFKSNNRPQGPPLPDGAVPYGIDEEEPWTQSHPDRFRAALLSIEHNSIQRPISPEM</sequence>
<dbReference type="EMBL" id="JARVKM010000053">
    <property type="protein sequence ID" value="KAK9773211.1"/>
    <property type="molecule type" value="Genomic_DNA"/>
</dbReference>
<evidence type="ECO:0000256" key="1">
    <source>
        <dbReference type="SAM" id="MobiDB-lite"/>
    </source>
</evidence>
<dbReference type="Proteomes" id="UP001465668">
    <property type="component" value="Unassembled WGS sequence"/>
</dbReference>
<evidence type="ECO:0000313" key="2">
    <source>
        <dbReference type="EMBL" id="KAK9773211.1"/>
    </source>
</evidence>
<comment type="caution">
    <text evidence="2">The sequence shown here is derived from an EMBL/GenBank/DDBJ whole genome shotgun (WGS) entry which is preliminary data.</text>
</comment>
<gene>
    <name evidence="2" type="ORF">SCAR479_10128</name>
</gene>
<accession>A0ABR2XHJ8</accession>
<keyword evidence="3" id="KW-1185">Reference proteome</keyword>
<evidence type="ECO:0000313" key="3">
    <source>
        <dbReference type="Proteomes" id="UP001465668"/>
    </source>
</evidence>